<feature type="domain" description="N-acetyltransferase" evidence="12">
    <location>
        <begin position="80"/>
        <end position="168"/>
    </location>
</feature>
<name>A0A4S2N316_9PEZI</name>
<organism evidence="13 14">
    <name type="scientific">Ascodesmis nigricans</name>
    <dbReference type="NCBI Taxonomy" id="341454"/>
    <lineage>
        <taxon>Eukaryota</taxon>
        <taxon>Fungi</taxon>
        <taxon>Dikarya</taxon>
        <taxon>Ascomycota</taxon>
        <taxon>Pezizomycotina</taxon>
        <taxon>Pezizomycetes</taxon>
        <taxon>Pezizales</taxon>
        <taxon>Ascodesmidaceae</taxon>
        <taxon>Ascodesmis</taxon>
    </lineage>
</organism>
<dbReference type="InterPro" id="IPR039949">
    <property type="entry name" value="NAA40"/>
</dbReference>
<evidence type="ECO:0000256" key="11">
    <source>
        <dbReference type="ARBA" id="ARBA00049524"/>
    </source>
</evidence>
<keyword evidence="6" id="KW-0963">Cytoplasm</keyword>
<evidence type="ECO:0000313" key="14">
    <source>
        <dbReference type="Proteomes" id="UP000298138"/>
    </source>
</evidence>
<evidence type="ECO:0000259" key="12">
    <source>
        <dbReference type="PROSITE" id="PS51186"/>
    </source>
</evidence>
<dbReference type="EC" id="2.3.1.257" evidence="4"/>
<dbReference type="SUPFAM" id="SSF55729">
    <property type="entry name" value="Acyl-CoA N-acyltransferases (Nat)"/>
    <property type="match status" value="1"/>
</dbReference>
<dbReference type="Proteomes" id="UP000298138">
    <property type="component" value="Unassembled WGS sequence"/>
</dbReference>
<evidence type="ECO:0000256" key="1">
    <source>
        <dbReference type="ARBA" id="ARBA00004123"/>
    </source>
</evidence>
<evidence type="ECO:0000256" key="4">
    <source>
        <dbReference type="ARBA" id="ARBA00012950"/>
    </source>
</evidence>
<evidence type="ECO:0000256" key="2">
    <source>
        <dbReference type="ARBA" id="ARBA00004496"/>
    </source>
</evidence>
<dbReference type="Pfam" id="PF00583">
    <property type="entry name" value="Acetyltransf_1"/>
    <property type="match status" value="1"/>
</dbReference>
<evidence type="ECO:0000256" key="3">
    <source>
        <dbReference type="ARBA" id="ARBA00008870"/>
    </source>
</evidence>
<dbReference type="Gene3D" id="3.40.630.30">
    <property type="match status" value="1"/>
</dbReference>
<dbReference type="AlphaFoldDB" id="A0A4S2N316"/>
<reference evidence="13 14" key="1">
    <citation type="submission" date="2019-04" db="EMBL/GenBank/DDBJ databases">
        <title>Comparative genomics and transcriptomics to analyze fruiting body development in filamentous ascomycetes.</title>
        <authorList>
            <consortium name="DOE Joint Genome Institute"/>
            <person name="Lutkenhaus R."/>
            <person name="Traeger S."/>
            <person name="Breuer J."/>
            <person name="Kuo A."/>
            <person name="Lipzen A."/>
            <person name="Pangilinan J."/>
            <person name="Dilworth D."/>
            <person name="Sandor L."/>
            <person name="Poggeler S."/>
            <person name="Barry K."/>
            <person name="Grigoriev I.V."/>
            <person name="Nowrousian M."/>
        </authorList>
    </citation>
    <scope>NUCLEOTIDE SEQUENCE [LARGE SCALE GENOMIC DNA]</scope>
    <source>
        <strain evidence="13 14">CBS 389.68</strain>
    </source>
</reference>
<keyword evidence="7" id="KW-0808">Transferase</keyword>
<dbReference type="InterPro" id="IPR016181">
    <property type="entry name" value="Acyl_CoA_acyltransferase"/>
</dbReference>
<gene>
    <name evidence="13" type="ORF">EX30DRAFT_153577</name>
</gene>
<comment type="similarity">
    <text evidence="3">Belongs to the acetyltransferase family. NAA40 subfamily.</text>
</comment>
<keyword evidence="9" id="KW-0012">Acyltransferase</keyword>
<accession>A0A4S2N316</accession>
<comment type="subcellular location">
    <subcellularLocation>
        <location evidence="2">Cytoplasm</location>
    </subcellularLocation>
    <subcellularLocation>
        <location evidence="1">Nucleus</location>
    </subcellularLocation>
</comment>
<comment type="catalytic activity">
    <reaction evidence="10">
        <text>N-terminal L-seryl-[histone H2A] + acetyl-CoA = N-terminal N(alpha)-acetyl-L-seryl-[histone H2A] + CoA + H(+)</text>
        <dbReference type="Rhea" id="RHEA:50600"/>
        <dbReference type="Rhea" id="RHEA-COMP:12742"/>
        <dbReference type="Rhea" id="RHEA-COMP:12744"/>
        <dbReference type="ChEBI" id="CHEBI:15378"/>
        <dbReference type="ChEBI" id="CHEBI:57287"/>
        <dbReference type="ChEBI" id="CHEBI:57288"/>
        <dbReference type="ChEBI" id="CHEBI:64738"/>
        <dbReference type="ChEBI" id="CHEBI:83690"/>
        <dbReference type="EC" id="2.3.1.257"/>
    </reaction>
</comment>
<keyword evidence="14" id="KW-1185">Reference proteome</keyword>
<dbReference type="PANTHER" id="PTHR20531">
    <property type="entry name" value="N-ALPHA-ACETYLTRANSFERASE 40"/>
    <property type="match status" value="1"/>
</dbReference>
<dbReference type="OrthoDB" id="424551at2759"/>
<keyword evidence="8" id="KW-0539">Nucleus</keyword>
<sequence>METTTPLNFPPNNCTLTHYPAAPPDPLFTSLFTLLKRNMYTLYKNSTMGWSKKDKIDEMRLPGLQYLVLEDSSDDHKVNGPNLAAFASFMVDLEDDIPVVYLYEIQVSPLHRNRGIGERLMREVERRAAELRLAAEKECGREKERVEKVMLTVFSANKGARRFYERLG</sequence>
<dbReference type="GO" id="GO:0010485">
    <property type="term" value="F:histone H4 acetyltransferase activity"/>
    <property type="evidence" value="ECO:0007669"/>
    <property type="project" value="InterPro"/>
</dbReference>
<dbReference type="PANTHER" id="PTHR20531:SF1">
    <property type="entry name" value="N-ALPHA-ACETYLTRANSFERASE 40"/>
    <property type="match status" value="1"/>
</dbReference>
<evidence type="ECO:0000256" key="10">
    <source>
        <dbReference type="ARBA" id="ARBA00047821"/>
    </source>
</evidence>
<dbReference type="GO" id="GO:0005634">
    <property type="term" value="C:nucleus"/>
    <property type="evidence" value="ECO:0007669"/>
    <property type="project" value="UniProtKB-SubCell"/>
</dbReference>
<dbReference type="CDD" id="cd04301">
    <property type="entry name" value="NAT_SF"/>
    <property type="match status" value="1"/>
</dbReference>
<dbReference type="EMBL" id="ML220114">
    <property type="protein sequence ID" value="TGZ83334.1"/>
    <property type="molecule type" value="Genomic_DNA"/>
</dbReference>
<dbReference type="GO" id="GO:0043998">
    <property type="term" value="F:histone H2A acetyltransferase activity"/>
    <property type="evidence" value="ECO:0007669"/>
    <property type="project" value="InterPro"/>
</dbReference>
<protein>
    <recommendedName>
        <fullName evidence="5">N-alpha-acetyltransferase 40</fullName>
        <ecNumber evidence="4">2.3.1.257</ecNumber>
    </recommendedName>
</protein>
<evidence type="ECO:0000256" key="9">
    <source>
        <dbReference type="ARBA" id="ARBA00023315"/>
    </source>
</evidence>
<evidence type="ECO:0000256" key="8">
    <source>
        <dbReference type="ARBA" id="ARBA00023242"/>
    </source>
</evidence>
<evidence type="ECO:0000313" key="13">
    <source>
        <dbReference type="EMBL" id="TGZ83334.1"/>
    </source>
</evidence>
<dbReference type="STRING" id="341454.A0A4S2N316"/>
<dbReference type="InterPro" id="IPR000182">
    <property type="entry name" value="GNAT_dom"/>
</dbReference>
<evidence type="ECO:0000256" key="7">
    <source>
        <dbReference type="ARBA" id="ARBA00022679"/>
    </source>
</evidence>
<dbReference type="GO" id="GO:1990189">
    <property type="term" value="F:protein N-terminal-serine acetyltransferase activity"/>
    <property type="evidence" value="ECO:0007669"/>
    <property type="project" value="UniProtKB-EC"/>
</dbReference>
<dbReference type="InParanoid" id="A0A4S2N316"/>
<dbReference type="GO" id="GO:0005737">
    <property type="term" value="C:cytoplasm"/>
    <property type="evidence" value="ECO:0007669"/>
    <property type="project" value="UniProtKB-SubCell"/>
</dbReference>
<dbReference type="PROSITE" id="PS51186">
    <property type="entry name" value="GNAT"/>
    <property type="match status" value="1"/>
</dbReference>
<evidence type="ECO:0000256" key="5">
    <source>
        <dbReference type="ARBA" id="ARBA00015043"/>
    </source>
</evidence>
<evidence type="ECO:0000256" key="6">
    <source>
        <dbReference type="ARBA" id="ARBA00022490"/>
    </source>
</evidence>
<proteinExistence type="inferred from homology"/>
<comment type="catalytic activity">
    <reaction evidence="11">
        <text>N-terminal L-seryl-[histone H4] + acetyl-CoA = N-terminal N(alpha)-acetyl-L-seryl-[histone H4] + CoA + H(+)</text>
        <dbReference type="Rhea" id="RHEA:50596"/>
        <dbReference type="Rhea" id="RHEA-COMP:12740"/>
        <dbReference type="Rhea" id="RHEA-COMP:12743"/>
        <dbReference type="ChEBI" id="CHEBI:15378"/>
        <dbReference type="ChEBI" id="CHEBI:57287"/>
        <dbReference type="ChEBI" id="CHEBI:57288"/>
        <dbReference type="ChEBI" id="CHEBI:64738"/>
        <dbReference type="ChEBI" id="CHEBI:83690"/>
        <dbReference type="EC" id="2.3.1.257"/>
    </reaction>
</comment>